<dbReference type="InterPro" id="IPR021874">
    <property type="entry name" value="Phage_Mu_Gp27"/>
</dbReference>
<reference evidence="1 2" key="1">
    <citation type="submission" date="2020-06" db="EMBL/GenBank/DDBJ databases">
        <title>Genome sequence of 2 isolates from Red Sea Mangroves.</title>
        <authorList>
            <person name="Sefrji F."/>
            <person name="Michoud G."/>
            <person name="Merlino G."/>
            <person name="Daffonchio D."/>
        </authorList>
    </citation>
    <scope>NUCLEOTIDE SEQUENCE [LARGE SCALE GENOMIC DNA]</scope>
    <source>
        <strain evidence="1 2">R1DC25</strain>
    </source>
</reference>
<name>A0A7S8C794_9HYPH</name>
<organism evidence="1 2">
    <name type="scientific">Kaustia mangrovi</name>
    <dbReference type="NCBI Taxonomy" id="2593653"/>
    <lineage>
        <taxon>Bacteria</taxon>
        <taxon>Pseudomonadati</taxon>
        <taxon>Pseudomonadota</taxon>
        <taxon>Alphaproteobacteria</taxon>
        <taxon>Hyphomicrobiales</taxon>
        <taxon>Parvibaculaceae</taxon>
        <taxon>Kaustia</taxon>
    </lineage>
</organism>
<dbReference type="Pfam" id="PF11985">
    <property type="entry name" value="Phage_Mu_Gp27"/>
    <property type="match status" value="1"/>
</dbReference>
<dbReference type="KEGG" id="kmn:HW532_19060"/>
<gene>
    <name evidence="1" type="ORF">HW532_19060</name>
</gene>
<evidence type="ECO:0000313" key="1">
    <source>
        <dbReference type="EMBL" id="QPC44616.1"/>
    </source>
</evidence>
<keyword evidence="2" id="KW-1185">Reference proteome</keyword>
<proteinExistence type="predicted"/>
<evidence type="ECO:0000313" key="2">
    <source>
        <dbReference type="Proteomes" id="UP000593594"/>
    </source>
</evidence>
<dbReference type="AlphaFoldDB" id="A0A7S8C794"/>
<protein>
    <submittedName>
        <fullName evidence="1">DUF3486 family protein</fullName>
    </submittedName>
</protein>
<dbReference type="EMBL" id="CP058214">
    <property type="protein sequence ID" value="QPC44616.1"/>
    <property type="molecule type" value="Genomic_DNA"/>
</dbReference>
<dbReference type="RefSeq" id="WP_213161988.1">
    <property type="nucleotide sequence ID" value="NZ_CP058214.1"/>
</dbReference>
<accession>A0A7S8C794</accession>
<dbReference type="Proteomes" id="UP000593594">
    <property type="component" value="Chromosome"/>
</dbReference>
<sequence>MARHAGRGRLSAIEQLPEEAEPIVAWAMQELRARKHTQVDICEEFNKRLVGLAADMGTEIEPISLSSFNRYAIRLAASARRLEETRAIASALTERLGPDQADDLTVMVAETIKTLVFELLEGDGDITPKGTMELARALHSAVSAQSVSSDRRRKVEAEFAKKAEDAVDKVAEARGLTAETVEAIKAKILGVSQ</sequence>